<dbReference type="Proteomes" id="UP001221898">
    <property type="component" value="Unassembled WGS sequence"/>
</dbReference>
<dbReference type="EMBL" id="JAINUG010000148">
    <property type="protein sequence ID" value="KAJ8392262.1"/>
    <property type="molecule type" value="Genomic_DNA"/>
</dbReference>
<keyword evidence="2" id="KW-1133">Transmembrane helix</keyword>
<evidence type="ECO:0000259" key="4">
    <source>
        <dbReference type="Pfam" id="PF15037"/>
    </source>
</evidence>
<evidence type="ECO:0000256" key="3">
    <source>
        <dbReference type="SAM" id="SignalP"/>
    </source>
</evidence>
<feature type="signal peptide" evidence="3">
    <location>
        <begin position="1"/>
        <end position="16"/>
    </location>
</feature>
<feature type="transmembrane region" description="Helical" evidence="2">
    <location>
        <begin position="461"/>
        <end position="487"/>
    </location>
</feature>
<dbReference type="InterPro" id="IPR039465">
    <property type="entry name" value="IL-17_rcpt-like"/>
</dbReference>
<reference evidence="5" key="1">
    <citation type="journal article" date="2023" name="Science">
        <title>Genome structures resolve the early diversification of teleost fishes.</title>
        <authorList>
            <person name="Parey E."/>
            <person name="Louis A."/>
            <person name="Montfort J."/>
            <person name="Bouchez O."/>
            <person name="Roques C."/>
            <person name="Iampietro C."/>
            <person name="Lluch J."/>
            <person name="Castinel A."/>
            <person name="Donnadieu C."/>
            <person name="Desvignes T."/>
            <person name="Floi Bucao C."/>
            <person name="Jouanno E."/>
            <person name="Wen M."/>
            <person name="Mejri S."/>
            <person name="Dirks R."/>
            <person name="Jansen H."/>
            <person name="Henkel C."/>
            <person name="Chen W.J."/>
            <person name="Zahm M."/>
            <person name="Cabau C."/>
            <person name="Klopp C."/>
            <person name="Thompson A.W."/>
            <person name="Robinson-Rechavi M."/>
            <person name="Braasch I."/>
            <person name="Lecointre G."/>
            <person name="Bobe J."/>
            <person name="Postlethwait J.H."/>
            <person name="Berthelot C."/>
            <person name="Roest Crollius H."/>
            <person name="Guiguen Y."/>
        </authorList>
    </citation>
    <scope>NUCLEOTIDE SEQUENCE</scope>
    <source>
        <strain evidence="5">NC1722</strain>
    </source>
</reference>
<name>A0AAD7WCR3_9TELE</name>
<proteinExistence type="predicted"/>
<gene>
    <name evidence="5" type="ORF">AAFF_G00078300</name>
</gene>
<comment type="caution">
    <text evidence="5">The sequence shown here is derived from an EMBL/GenBank/DDBJ whole genome shotgun (WGS) entry which is preliminary data.</text>
</comment>
<accession>A0AAD7WCR3</accession>
<dbReference type="Pfam" id="PF15037">
    <property type="entry name" value="IL17_R_N"/>
    <property type="match status" value="1"/>
</dbReference>
<dbReference type="GO" id="GO:0030368">
    <property type="term" value="F:interleukin-17 receptor activity"/>
    <property type="evidence" value="ECO:0007669"/>
    <property type="project" value="InterPro"/>
</dbReference>
<dbReference type="PANTHER" id="PTHR15583:SF10">
    <property type="entry name" value="INTERLEUKIN-17 RECEPTOR E-LIKE-RELATED"/>
    <property type="match status" value="1"/>
</dbReference>
<evidence type="ECO:0000313" key="6">
    <source>
        <dbReference type="Proteomes" id="UP001221898"/>
    </source>
</evidence>
<keyword evidence="1 3" id="KW-0732">Signal</keyword>
<keyword evidence="6" id="KW-1185">Reference proteome</keyword>
<dbReference type="PANTHER" id="PTHR15583">
    <property type="entry name" value="INTERLEUKIN-17 RECEPTOR"/>
    <property type="match status" value="1"/>
</dbReference>
<dbReference type="InterPro" id="IPR027841">
    <property type="entry name" value="IL-17_rcpt_C/E_N"/>
</dbReference>
<protein>
    <recommendedName>
        <fullName evidence="4">Interleukin-17 receptor C/E N-terminal domain-containing protein</fullName>
    </recommendedName>
</protein>
<evidence type="ECO:0000313" key="5">
    <source>
        <dbReference type="EMBL" id="KAJ8392262.1"/>
    </source>
</evidence>
<dbReference type="AlphaFoldDB" id="A0AAD7WCR3"/>
<feature type="chain" id="PRO_5041919757" description="Interleukin-17 receptor C/E N-terminal domain-containing protein" evidence="3">
    <location>
        <begin position="17"/>
        <end position="585"/>
    </location>
</feature>
<sequence>MRSTLLLVLTVWGALAQEDQIQRTLKCGARCSQDLRCKAKHHLSFAPCNRGPAPINSTIFHNVNISTVMECEKKQKCSLRLKVMATVQINEHLRGVSFCVVSAGMLEHCRVVTFPRLARLRLAGQLVEVQDDCFEVSPGQNVHLMLKSFPNYCEITRSQVYRVQGCDNADLRSNVPECITGKLAYTVDMEKRELFVGVSDMLEDKDYHLRLCHRWDICTGTEAYTLLKRDASSMSATLPFSSPLPCLCIEGWSSTVDALRVQVCPFRNRTDELWSGVTFDSEREVLSWEPACPVKAVITLCQSQGENVCQDLANSSQTVGRRKVMYSKVDPHPTLCMKFTTDAGSWIKCPFKDRNFPAWGLTVTTGPSQHQAILTSQIRIKLSLQVCQSNEPSKCDDIISVTVEKMSPVFVNLTADICQPNICIQARRVDVQFNAPVLHCLSQCSHRLQARDGQYLCRVKWWLGSAIACLTLMIVAGLAGHFMLTVYQRRHANRKHGSCYPFEHTAATRTQAAVALLHAVDDQDHAQQSSRDLEKFLFGTGMPVTLADLEKVRDQQSLSVEPLPASCGSPGCNQHLDRLKGVAPT</sequence>
<keyword evidence="2" id="KW-0812">Transmembrane</keyword>
<organism evidence="5 6">
    <name type="scientific">Aldrovandia affinis</name>
    <dbReference type="NCBI Taxonomy" id="143900"/>
    <lineage>
        <taxon>Eukaryota</taxon>
        <taxon>Metazoa</taxon>
        <taxon>Chordata</taxon>
        <taxon>Craniata</taxon>
        <taxon>Vertebrata</taxon>
        <taxon>Euteleostomi</taxon>
        <taxon>Actinopterygii</taxon>
        <taxon>Neopterygii</taxon>
        <taxon>Teleostei</taxon>
        <taxon>Notacanthiformes</taxon>
        <taxon>Halosauridae</taxon>
        <taxon>Aldrovandia</taxon>
    </lineage>
</organism>
<evidence type="ECO:0000256" key="2">
    <source>
        <dbReference type="SAM" id="Phobius"/>
    </source>
</evidence>
<keyword evidence="2" id="KW-0472">Membrane</keyword>
<feature type="domain" description="Interleukin-17 receptor C/E N-terminal" evidence="4">
    <location>
        <begin position="73"/>
        <end position="433"/>
    </location>
</feature>
<evidence type="ECO:0000256" key="1">
    <source>
        <dbReference type="ARBA" id="ARBA00022729"/>
    </source>
</evidence>